<organism evidence="1 2">
    <name type="scientific">Pristionchus fissidentatus</name>
    <dbReference type="NCBI Taxonomy" id="1538716"/>
    <lineage>
        <taxon>Eukaryota</taxon>
        <taxon>Metazoa</taxon>
        <taxon>Ecdysozoa</taxon>
        <taxon>Nematoda</taxon>
        <taxon>Chromadorea</taxon>
        <taxon>Rhabditida</taxon>
        <taxon>Rhabditina</taxon>
        <taxon>Diplogasteromorpha</taxon>
        <taxon>Diplogasteroidea</taxon>
        <taxon>Neodiplogasteridae</taxon>
        <taxon>Pristionchus</taxon>
    </lineage>
</organism>
<gene>
    <name evidence="1" type="ORF">PFISCL1PPCAC_3228</name>
</gene>
<comment type="caution">
    <text evidence="1">The sequence shown here is derived from an EMBL/GenBank/DDBJ whole genome shotgun (WGS) entry which is preliminary data.</text>
</comment>
<name>A0AAV5UZJ4_9BILA</name>
<dbReference type="AlphaFoldDB" id="A0AAV5UZJ4"/>
<keyword evidence="2" id="KW-1185">Reference proteome</keyword>
<proteinExistence type="predicted"/>
<protein>
    <submittedName>
        <fullName evidence="1">Uncharacterized protein</fullName>
    </submittedName>
</protein>
<sequence length="92" mass="9896">VVKVDAHRALRTTQMRQLRLVLTDVVDRVLVRALAAVVDGGDCHLHNALARPRTLVVQHYHLAISEVGVALLLSLLPSVAVVVHNAAVVDLG</sequence>
<feature type="non-terminal residue" evidence="1">
    <location>
        <position position="92"/>
    </location>
</feature>
<evidence type="ECO:0000313" key="2">
    <source>
        <dbReference type="Proteomes" id="UP001432322"/>
    </source>
</evidence>
<reference evidence="1" key="1">
    <citation type="submission" date="2023-10" db="EMBL/GenBank/DDBJ databases">
        <title>Genome assembly of Pristionchus species.</title>
        <authorList>
            <person name="Yoshida K."/>
            <person name="Sommer R.J."/>
        </authorList>
    </citation>
    <scope>NUCLEOTIDE SEQUENCE</scope>
    <source>
        <strain evidence="1">RS5133</strain>
    </source>
</reference>
<feature type="non-terminal residue" evidence="1">
    <location>
        <position position="1"/>
    </location>
</feature>
<accession>A0AAV5UZJ4</accession>
<dbReference type="EMBL" id="BTSY01000001">
    <property type="protein sequence ID" value="GMT11931.1"/>
    <property type="molecule type" value="Genomic_DNA"/>
</dbReference>
<dbReference type="Proteomes" id="UP001432322">
    <property type="component" value="Unassembled WGS sequence"/>
</dbReference>
<evidence type="ECO:0000313" key="1">
    <source>
        <dbReference type="EMBL" id="GMT11931.1"/>
    </source>
</evidence>